<accession>A0A075LR53</accession>
<evidence type="ECO:0000256" key="5">
    <source>
        <dbReference type="HAMAP-Rule" id="MF_00810"/>
    </source>
</evidence>
<dbReference type="PANTHER" id="PTHR23413:SF1">
    <property type="entry name" value="RIBOSOMAL PROTEIN L32"/>
    <property type="match status" value="1"/>
</dbReference>
<evidence type="ECO:0000256" key="3">
    <source>
        <dbReference type="ARBA" id="ARBA00023274"/>
    </source>
</evidence>
<dbReference type="NCBIfam" id="NF006332">
    <property type="entry name" value="PRK08562.1"/>
    <property type="match status" value="1"/>
</dbReference>
<dbReference type="Proteomes" id="UP000027981">
    <property type="component" value="Chromosome"/>
</dbReference>
<dbReference type="RefSeq" id="WP_048164358.1">
    <property type="nucleotide sequence ID" value="NZ_CP006019.1"/>
</dbReference>
<dbReference type="GO" id="GO:0006412">
    <property type="term" value="P:translation"/>
    <property type="evidence" value="ECO:0007669"/>
    <property type="project" value="UniProtKB-UniRule"/>
</dbReference>
<dbReference type="PANTHER" id="PTHR23413">
    <property type="entry name" value="60S RIBOSOMAL PROTEIN L32 AND DNA-DIRECTED RNA POLYMERASE II, SUBUNIT N"/>
    <property type="match status" value="1"/>
</dbReference>
<reference evidence="7" key="1">
    <citation type="submission" date="2013-06" db="EMBL/GenBank/DDBJ databases">
        <title>Complete Genome Sequence of Hyperthermophilic Palaeococcus pacificus DY20341T, Isolated from a Deep-Sea Hydrothermal Sediments.</title>
        <authorList>
            <person name="Zeng X."/>
            <person name="Shao Z."/>
        </authorList>
    </citation>
    <scope>NUCLEOTIDE SEQUENCE [LARGE SCALE GENOMIC DNA]</scope>
    <source>
        <strain evidence="7">DY20341</strain>
    </source>
</reference>
<proteinExistence type="inferred from homology"/>
<evidence type="ECO:0000256" key="2">
    <source>
        <dbReference type="ARBA" id="ARBA00022980"/>
    </source>
</evidence>
<dbReference type="STRING" id="1343739.PAP_01800"/>
<dbReference type="InterPro" id="IPR036351">
    <property type="entry name" value="Ribosomal_eL32_sf"/>
</dbReference>
<dbReference type="InterPro" id="IPR018263">
    <property type="entry name" value="Ribosomal_eL32_CS"/>
</dbReference>
<dbReference type="HOGENOM" id="CLU_071479_3_1_2"/>
<organism evidence="6 7">
    <name type="scientific">Palaeococcus pacificus DY20341</name>
    <dbReference type="NCBI Taxonomy" id="1343739"/>
    <lineage>
        <taxon>Archaea</taxon>
        <taxon>Methanobacteriati</taxon>
        <taxon>Methanobacteriota</taxon>
        <taxon>Thermococci</taxon>
        <taxon>Thermococcales</taxon>
        <taxon>Thermococcaceae</taxon>
        <taxon>Palaeococcus</taxon>
    </lineage>
</organism>
<dbReference type="KEGG" id="ppac:PAP_01800"/>
<gene>
    <name evidence="5" type="primary">rpl32e</name>
    <name evidence="6" type="ORF">PAP_01800</name>
</gene>
<dbReference type="HAMAP" id="MF_00810">
    <property type="entry name" value="Ribosomal_eL32"/>
    <property type="match status" value="1"/>
</dbReference>
<dbReference type="GO" id="GO:0022625">
    <property type="term" value="C:cytosolic large ribosomal subunit"/>
    <property type="evidence" value="ECO:0007669"/>
    <property type="project" value="TreeGrafter"/>
</dbReference>
<dbReference type="CDD" id="cd00513">
    <property type="entry name" value="Ribosomal_L32_L32e"/>
    <property type="match status" value="1"/>
</dbReference>
<keyword evidence="2 5" id="KW-0689">Ribosomal protein</keyword>
<reference evidence="6 7" key="2">
    <citation type="journal article" date="2015" name="Genome Announc.">
        <title>Complete Genome Sequence of Hyperthermophilic Piezophilic Archaeon Palaeococcus pacificus DY20341T, Isolated from Deep-Sea Hydrothermal Sediments.</title>
        <authorList>
            <person name="Zeng X."/>
            <person name="Jebbar M."/>
            <person name="Shao Z."/>
        </authorList>
    </citation>
    <scope>NUCLEOTIDE SEQUENCE [LARGE SCALE GENOMIC DNA]</scope>
    <source>
        <strain evidence="6 7">DY20341</strain>
    </source>
</reference>
<dbReference type="SUPFAM" id="SSF52042">
    <property type="entry name" value="Ribosomal protein L32e"/>
    <property type="match status" value="1"/>
</dbReference>
<sequence>MNEKARLLRLRARIKRKKPDFYRQEWWRYPRFKNNPKWRRPKGIDSKMRMRWKGKPAVVSIGWRSPKLVRGLHPSGYEEVLVHNVKELEALNPERQAARIAAAVGKKKRIMIIERAKELGIKVLNARV</sequence>
<dbReference type="EMBL" id="CP006019">
    <property type="protein sequence ID" value="AIF68799.1"/>
    <property type="molecule type" value="Genomic_DNA"/>
</dbReference>
<protein>
    <recommendedName>
        <fullName evidence="4 5">Large ribosomal subunit protein eL32</fullName>
    </recommendedName>
</protein>
<keyword evidence="3 5" id="KW-0687">Ribonucleoprotein</keyword>
<evidence type="ECO:0000313" key="7">
    <source>
        <dbReference type="Proteomes" id="UP000027981"/>
    </source>
</evidence>
<dbReference type="GO" id="GO:0003735">
    <property type="term" value="F:structural constituent of ribosome"/>
    <property type="evidence" value="ECO:0007669"/>
    <property type="project" value="InterPro"/>
</dbReference>
<name>A0A075LR53_9EURY</name>
<dbReference type="SMART" id="SM01393">
    <property type="entry name" value="Ribosomal_L32e"/>
    <property type="match status" value="1"/>
</dbReference>
<dbReference type="AlphaFoldDB" id="A0A075LR53"/>
<dbReference type="OrthoDB" id="372100at2157"/>
<dbReference type="InterPro" id="IPR023654">
    <property type="entry name" value="Ribosomal_eL32_arc"/>
</dbReference>
<evidence type="ECO:0000256" key="1">
    <source>
        <dbReference type="ARBA" id="ARBA00008431"/>
    </source>
</evidence>
<dbReference type="PROSITE" id="PS00580">
    <property type="entry name" value="RIBOSOMAL_L32E"/>
    <property type="match status" value="1"/>
</dbReference>
<evidence type="ECO:0000313" key="6">
    <source>
        <dbReference type="EMBL" id="AIF68799.1"/>
    </source>
</evidence>
<dbReference type="eggNOG" id="arCOG00781">
    <property type="taxonomic scope" value="Archaea"/>
</dbReference>
<comment type="similarity">
    <text evidence="1 5">Belongs to the eukaryotic ribosomal protein eL32 family.</text>
</comment>
<dbReference type="InterPro" id="IPR001515">
    <property type="entry name" value="Ribosomal_eL32"/>
</dbReference>
<dbReference type="Pfam" id="PF01655">
    <property type="entry name" value="Ribosomal_L32e"/>
    <property type="match status" value="1"/>
</dbReference>
<dbReference type="GeneID" id="24841493"/>
<keyword evidence="7" id="KW-1185">Reference proteome</keyword>
<evidence type="ECO:0000256" key="4">
    <source>
        <dbReference type="ARBA" id="ARBA00035229"/>
    </source>
</evidence>